<dbReference type="Proteomes" id="UP001597549">
    <property type="component" value="Unassembled WGS sequence"/>
</dbReference>
<organism evidence="1 2">
    <name type="scientific">Flavobacterium ardleyense</name>
    <dbReference type="NCBI Taxonomy" id="2038737"/>
    <lineage>
        <taxon>Bacteria</taxon>
        <taxon>Pseudomonadati</taxon>
        <taxon>Bacteroidota</taxon>
        <taxon>Flavobacteriia</taxon>
        <taxon>Flavobacteriales</taxon>
        <taxon>Flavobacteriaceae</taxon>
        <taxon>Flavobacterium</taxon>
    </lineage>
</organism>
<accession>A0ABW5Z960</accession>
<sequence>MALDFHRIDNHDHLFALDDQKYQNLDEIFTEFKHCTGIFIDQYANSQLTIANQKALIKIIDNYIERTNLNLEKTKTIDIVEFRTFMKIYSDNELNIKILGD</sequence>
<dbReference type="EMBL" id="JBHUOL010000018">
    <property type="protein sequence ID" value="MFD2909405.1"/>
    <property type="molecule type" value="Genomic_DNA"/>
</dbReference>
<evidence type="ECO:0000313" key="1">
    <source>
        <dbReference type="EMBL" id="MFD2909405.1"/>
    </source>
</evidence>
<protein>
    <submittedName>
        <fullName evidence="1">Uncharacterized protein</fullName>
    </submittedName>
</protein>
<gene>
    <name evidence="1" type="ORF">ACFSX9_11765</name>
</gene>
<name>A0ABW5Z960_9FLAO</name>
<keyword evidence="2" id="KW-1185">Reference proteome</keyword>
<proteinExistence type="predicted"/>
<reference evidence="2" key="1">
    <citation type="journal article" date="2019" name="Int. J. Syst. Evol. Microbiol.">
        <title>The Global Catalogue of Microorganisms (GCM) 10K type strain sequencing project: providing services to taxonomists for standard genome sequencing and annotation.</title>
        <authorList>
            <consortium name="The Broad Institute Genomics Platform"/>
            <consortium name="The Broad Institute Genome Sequencing Center for Infectious Disease"/>
            <person name="Wu L."/>
            <person name="Ma J."/>
        </authorList>
    </citation>
    <scope>NUCLEOTIDE SEQUENCE [LARGE SCALE GENOMIC DNA]</scope>
    <source>
        <strain evidence="2">KCTC 52644</strain>
    </source>
</reference>
<comment type="caution">
    <text evidence="1">The sequence shown here is derived from an EMBL/GenBank/DDBJ whole genome shotgun (WGS) entry which is preliminary data.</text>
</comment>
<dbReference type="RefSeq" id="WP_379807885.1">
    <property type="nucleotide sequence ID" value="NZ_JBHUOL010000018.1"/>
</dbReference>
<evidence type="ECO:0000313" key="2">
    <source>
        <dbReference type="Proteomes" id="UP001597549"/>
    </source>
</evidence>